<evidence type="ECO:0000313" key="4">
    <source>
        <dbReference type="EMBL" id="GIJ01042.1"/>
    </source>
</evidence>
<dbReference type="Pfam" id="PF00722">
    <property type="entry name" value="Glyco_hydro_16"/>
    <property type="match status" value="1"/>
</dbReference>
<dbReference type="Gene3D" id="2.10.10.20">
    <property type="entry name" value="Carbohydrate-binding module superfamily 5/12"/>
    <property type="match status" value="1"/>
</dbReference>
<dbReference type="GO" id="GO:0005975">
    <property type="term" value="P:carbohydrate metabolic process"/>
    <property type="evidence" value="ECO:0007669"/>
    <property type="project" value="InterPro"/>
</dbReference>
<evidence type="ECO:0000256" key="1">
    <source>
        <dbReference type="ARBA" id="ARBA00006865"/>
    </source>
</evidence>
<feature type="domain" description="GH16" evidence="3">
    <location>
        <begin position="27"/>
        <end position="303"/>
    </location>
</feature>
<dbReference type="SMART" id="SM00495">
    <property type="entry name" value="ChtBD3"/>
    <property type="match status" value="1"/>
</dbReference>
<evidence type="ECO:0000259" key="3">
    <source>
        <dbReference type="PROSITE" id="PS51762"/>
    </source>
</evidence>
<evidence type="ECO:0000256" key="2">
    <source>
        <dbReference type="ARBA" id="ARBA00022801"/>
    </source>
</evidence>
<organism evidence="4 5">
    <name type="scientific">Spirilliplanes yamanashiensis</name>
    <dbReference type="NCBI Taxonomy" id="42233"/>
    <lineage>
        <taxon>Bacteria</taxon>
        <taxon>Bacillati</taxon>
        <taxon>Actinomycetota</taxon>
        <taxon>Actinomycetes</taxon>
        <taxon>Micromonosporales</taxon>
        <taxon>Micromonosporaceae</taxon>
        <taxon>Spirilliplanes</taxon>
    </lineage>
</organism>
<dbReference type="SUPFAM" id="SSF49899">
    <property type="entry name" value="Concanavalin A-like lectins/glucanases"/>
    <property type="match status" value="1"/>
</dbReference>
<dbReference type="EMBL" id="BOOY01000002">
    <property type="protein sequence ID" value="GIJ01042.1"/>
    <property type="molecule type" value="Genomic_DNA"/>
</dbReference>
<sequence length="347" mass="37328">MRRIRTLAAVVIAASATVGALWVPTLSDAGAVPEPVVTSAAPPPAPSPSATRPAERTLTWSDEFNAAAGTGPDRARWNFDTGSHGWGNRQLEYYTTSTRNAVHDGAGHLVITAREENPGGAWCPYGYCRYTSARLVTNGTFAQLYGRFEARMRLPYGQGVWPAFWMLGDDFDEVGWPASGEIDVMENVGKEPNTVYGTVHGPGYSAADGVAGSAKAAAPLSKDFHTYAVEWSPGLIVFLLDGVEYHRVTPADVGGDRWVFDKPYHLLLNLAIGGAWPGAPNASTVFPQTLTVDWIRVWAYEPAWAAGRALQAGQVVTYDGAHYRVLRAHTALAGWEPPAATGLFARV</sequence>
<dbReference type="InterPro" id="IPR000757">
    <property type="entry name" value="Beta-glucanase-like"/>
</dbReference>
<comment type="caution">
    <text evidence="4">The sequence shown here is derived from an EMBL/GenBank/DDBJ whole genome shotgun (WGS) entry which is preliminary data.</text>
</comment>
<accession>A0A8J3Y3V3</accession>
<dbReference type="SUPFAM" id="SSF51055">
    <property type="entry name" value="Carbohydrate binding domain"/>
    <property type="match status" value="1"/>
</dbReference>
<dbReference type="InterPro" id="IPR036573">
    <property type="entry name" value="CBM_sf_5/12"/>
</dbReference>
<dbReference type="GO" id="GO:0030246">
    <property type="term" value="F:carbohydrate binding"/>
    <property type="evidence" value="ECO:0007669"/>
    <property type="project" value="InterPro"/>
</dbReference>
<dbReference type="InterPro" id="IPR013320">
    <property type="entry name" value="ConA-like_dom_sf"/>
</dbReference>
<protein>
    <recommendedName>
        <fullName evidence="3">GH16 domain-containing protein</fullName>
    </recommendedName>
</protein>
<dbReference type="CDD" id="cd12214">
    <property type="entry name" value="ChiA1_BD"/>
    <property type="match status" value="1"/>
</dbReference>
<dbReference type="PANTHER" id="PTHR10963">
    <property type="entry name" value="GLYCOSYL HYDROLASE-RELATED"/>
    <property type="match status" value="1"/>
</dbReference>
<dbReference type="PROSITE" id="PS51762">
    <property type="entry name" value="GH16_2"/>
    <property type="match status" value="1"/>
</dbReference>
<name>A0A8J3Y3V3_9ACTN</name>
<dbReference type="InterPro" id="IPR050546">
    <property type="entry name" value="Glycosyl_Hydrlase_16"/>
</dbReference>
<keyword evidence="2" id="KW-0378">Hydrolase</keyword>
<dbReference type="InterPro" id="IPR003610">
    <property type="entry name" value="CBM5/12"/>
</dbReference>
<proteinExistence type="inferred from homology"/>
<comment type="similarity">
    <text evidence="1">Belongs to the glycosyl hydrolase 16 family.</text>
</comment>
<dbReference type="CDD" id="cd08023">
    <property type="entry name" value="GH16_laminarinase_like"/>
    <property type="match status" value="1"/>
</dbReference>
<gene>
    <name evidence="4" type="ORF">Sya03_03940</name>
</gene>
<dbReference type="Proteomes" id="UP000652013">
    <property type="component" value="Unassembled WGS sequence"/>
</dbReference>
<dbReference type="AlphaFoldDB" id="A0A8J3Y3V3"/>
<evidence type="ECO:0000313" key="5">
    <source>
        <dbReference type="Proteomes" id="UP000652013"/>
    </source>
</evidence>
<dbReference type="PANTHER" id="PTHR10963:SF55">
    <property type="entry name" value="GLYCOSIDE HYDROLASE FAMILY 16 PROTEIN"/>
    <property type="match status" value="1"/>
</dbReference>
<dbReference type="GO" id="GO:0005576">
    <property type="term" value="C:extracellular region"/>
    <property type="evidence" value="ECO:0007669"/>
    <property type="project" value="InterPro"/>
</dbReference>
<keyword evidence="5" id="KW-1185">Reference proteome</keyword>
<reference evidence="4" key="1">
    <citation type="submission" date="2021-01" db="EMBL/GenBank/DDBJ databases">
        <title>Whole genome shotgun sequence of Spirilliplanes yamanashiensis NBRC 15828.</title>
        <authorList>
            <person name="Komaki H."/>
            <person name="Tamura T."/>
        </authorList>
    </citation>
    <scope>NUCLEOTIDE SEQUENCE</scope>
    <source>
        <strain evidence="4">NBRC 15828</strain>
    </source>
</reference>
<dbReference type="Gene3D" id="2.60.120.200">
    <property type="match status" value="1"/>
</dbReference>
<dbReference type="Pfam" id="PF02839">
    <property type="entry name" value="CBM_5_12"/>
    <property type="match status" value="1"/>
</dbReference>
<dbReference type="GO" id="GO:0004553">
    <property type="term" value="F:hydrolase activity, hydrolyzing O-glycosyl compounds"/>
    <property type="evidence" value="ECO:0007669"/>
    <property type="project" value="InterPro"/>
</dbReference>